<dbReference type="InterPro" id="IPR052990">
    <property type="entry name" value="Sulfoquinovosidase_GH31"/>
</dbReference>
<dbReference type="PANTHER" id="PTHR46959">
    <property type="entry name" value="SULFOQUINOVOSIDASE"/>
    <property type="match status" value="1"/>
</dbReference>
<dbReference type="EMBL" id="AP023189">
    <property type="protein sequence ID" value="BCG24045.1"/>
    <property type="molecule type" value="Genomic_DNA"/>
</dbReference>
<evidence type="ECO:0000313" key="1">
    <source>
        <dbReference type="EMBL" id="BCG24045.1"/>
    </source>
</evidence>
<dbReference type="InterPro" id="IPR013780">
    <property type="entry name" value="Glyco_hydro_b"/>
</dbReference>
<keyword evidence="4" id="KW-1185">Reference proteome</keyword>
<protein>
    <submittedName>
        <fullName evidence="1">Uncharacterized protein</fullName>
    </submittedName>
</protein>
<gene>
    <name evidence="1" type="ORF">TUM18999_22360</name>
    <name evidence="2" type="ORF">TUM20286_59830</name>
</gene>
<organism evidence="1 3">
    <name type="scientific">Pseudomonas tohonis</name>
    <dbReference type="NCBI Taxonomy" id="2725477"/>
    <lineage>
        <taxon>Bacteria</taxon>
        <taxon>Pseudomonadati</taxon>
        <taxon>Pseudomonadota</taxon>
        <taxon>Gammaproteobacteria</taxon>
        <taxon>Pseudomonadales</taxon>
        <taxon>Pseudomonadaceae</taxon>
        <taxon>Pseudomonas</taxon>
    </lineage>
</organism>
<evidence type="ECO:0000313" key="2">
    <source>
        <dbReference type="EMBL" id="GJN56231.1"/>
    </source>
</evidence>
<dbReference type="Proteomes" id="UP001054892">
    <property type="component" value="Unassembled WGS sequence"/>
</dbReference>
<dbReference type="PANTHER" id="PTHR46959:SF2">
    <property type="entry name" value="SULFOQUINOVOSIDASE"/>
    <property type="match status" value="1"/>
</dbReference>
<name>A0A6J4E3U0_9PSED</name>
<sequence>MVAPVLEAGVERLQVARPAGSRVHLWSRARYRASPGTRVEVAAPIGQPAVFYPEGSAVGEALRQALRERGITGS</sequence>
<evidence type="ECO:0000313" key="4">
    <source>
        <dbReference type="Proteomes" id="UP001054892"/>
    </source>
</evidence>
<dbReference type="Gene3D" id="2.60.40.1180">
    <property type="entry name" value="Golgi alpha-mannosidase II"/>
    <property type="match status" value="1"/>
</dbReference>
<dbReference type="Proteomes" id="UP000509383">
    <property type="component" value="Chromosome"/>
</dbReference>
<dbReference type="EMBL" id="BQKM01000028">
    <property type="protein sequence ID" value="GJN56231.1"/>
    <property type="molecule type" value="Genomic_DNA"/>
</dbReference>
<dbReference type="AlphaFoldDB" id="A0A6J4E3U0"/>
<reference evidence="1 3" key="1">
    <citation type="submission" date="2020-05" db="EMBL/GenBank/DDBJ databases">
        <title>Characterization of novel class B3 metallo-beta-lactamase from novel Pseudomonas species.</title>
        <authorList>
            <person name="Yamada K."/>
            <person name="Aoki K."/>
            <person name="Ishii Y."/>
        </authorList>
    </citation>
    <scope>NUCLEOTIDE SEQUENCE [LARGE SCALE GENOMIC DNA]</scope>
    <source>
        <strain evidence="1 3">TUM18999</strain>
        <strain evidence="2 4">TUM20286</strain>
    </source>
</reference>
<accession>A0A6J4E3U0</accession>
<evidence type="ECO:0000313" key="3">
    <source>
        <dbReference type="Proteomes" id="UP000509383"/>
    </source>
</evidence>
<dbReference type="KEGG" id="ptw:TUM18999_22360"/>
<proteinExistence type="predicted"/>